<dbReference type="PANTHER" id="PTHR39428:SF1">
    <property type="entry name" value="F420H(2)-DEPENDENT QUINONE REDUCTASE RV1261C"/>
    <property type="match status" value="1"/>
</dbReference>
<evidence type="ECO:0000256" key="2">
    <source>
        <dbReference type="ARBA" id="ARBA00049106"/>
    </source>
</evidence>
<dbReference type="InterPro" id="IPR004378">
    <property type="entry name" value="F420H2_quin_Rdtase"/>
</dbReference>
<comment type="caution">
    <text evidence="3">The sequence shown here is derived from an EMBL/GenBank/DDBJ whole genome shotgun (WGS) entry which is preliminary data.</text>
</comment>
<dbReference type="PANTHER" id="PTHR39428">
    <property type="entry name" value="F420H(2)-DEPENDENT QUINONE REDUCTASE RV1261C"/>
    <property type="match status" value="1"/>
</dbReference>
<dbReference type="EMBL" id="JBIMSO010000134">
    <property type="protein sequence ID" value="MFH5211711.1"/>
    <property type="molecule type" value="Genomic_DNA"/>
</dbReference>
<proteinExistence type="inferred from homology"/>
<dbReference type="NCBIfam" id="TIGR00026">
    <property type="entry name" value="hi_GC_TIGR00026"/>
    <property type="match status" value="1"/>
</dbReference>
<gene>
    <name evidence="3" type="ORF">ACHIPZ_26440</name>
</gene>
<reference evidence="3 4" key="1">
    <citation type="submission" date="2024-10" db="EMBL/GenBank/DDBJ databases">
        <authorList>
            <person name="Riesco R."/>
        </authorList>
    </citation>
    <scope>NUCLEOTIDE SEQUENCE [LARGE SCALE GENOMIC DNA]</scope>
    <source>
        <strain evidence="3 4">NCIMB 15449</strain>
    </source>
</reference>
<organism evidence="3 4">
    <name type="scientific">Antrihabitans spumae</name>
    <dbReference type="NCBI Taxonomy" id="3373370"/>
    <lineage>
        <taxon>Bacteria</taxon>
        <taxon>Bacillati</taxon>
        <taxon>Actinomycetota</taxon>
        <taxon>Actinomycetes</taxon>
        <taxon>Mycobacteriales</taxon>
        <taxon>Nocardiaceae</taxon>
        <taxon>Antrihabitans</taxon>
    </lineage>
</organism>
<comment type="similarity">
    <text evidence="1">Belongs to the F420H(2)-dependent quinone reductase family.</text>
</comment>
<dbReference type="Gene3D" id="2.30.110.10">
    <property type="entry name" value="Electron Transport, Fmn-binding Protein, Chain A"/>
    <property type="match status" value="1"/>
</dbReference>
<dbReference type="InterPro" id="IPR012349">
    <property type="entry name" value="Split_barrel_FMN-bd"/>
</dbReference>
<dbReference type="Proteomes" id="UP001609175">
    <property type="component" value="Unassembled WGS sequence"/>
</dbReference>
<evidence type="ECO:0000313" key="3">
    <source>
        <dbReference type="EMBL" id="MFH5211711.1"/>
    </source>
</evidence>
<accession>A0ABW7JXQ8</accession>
<name>A0ABW7JXQ8_9NOCA</name>
<evidence type="ECO:0000256" key="1">
    <source>
        <dbReference type="ARBA" id="ARBA00008710"/>
    </source>
</evidence>
<comment type="catalytic activity">
    <reaction evidence="2">
        <text>oxidized coenzyme F420-(gamma-L-Glu)(n) + a quinol + H(+) = reduced coenzyme F420-(gamma-L-Glu)(n) + a quinone</text>
        <dbReference type="Rhea" id="RHEA:39663"/>
        <dbReference type="Rhea" id="RHEA-COMP:12939"/>
        <dbReference type="Rhea" id="RHEA-COMP:14378"/>
        <dbReference type="ChEBI" id="CHEBI:15378"/>
        <dbReference type="ChEBI" id="CHEBI:24646"/>
        <dbReference type="ChEBI" id="CHEBI:132124"/>
        <dbReference type="ChEBI" id="CHEBI:133980"/>
        <dbReference type="ChEBI" id="CHEBI:139511"/>
    </reaction>
</comment>
<protein>
    <submittedName>
        <fullName evidence="3">Nitroreductase family deazaflavin-dependent oxidoreductase</fullName>
    </submittedName>
</protein>
<dbReference type="SUPFAM" id="SSF50475">
    <property type="entry name" value="FMN-binding split barrel"/>
    <property type="match status" value="1"/>
</dbReference>
<sequence>MLKNPLPAFSRRLATFPLVMRFDPLIIPLERAVRRISNDRFGVLDIAGQPSIQITVPGRKSGIPRTTSLLYVPEDDDILLVGSNWGRPKHPVWSANLAAAVTATVQIRGEEFETSIEALTGAERDKAWQYAIEVWPGYQMEYELAEGREFRLFRLRRLPRS</sequence>
<dbReference type="Pfam" id="PF04075">
    <property type="entry name" value="F420H2_quin_red"/>
    <property type="match status" value="1"/>
</dbReference>
<evidence type="ECO:0000313" key="4">
    <source>
        <dbReference type="Proteomes" id="UP001609175"/>
    </source>
</evidence>
<dbReference type="RefSeq" id="WP_395118420.1">
    <property type="nucleotide sequence ID" value="NZ_JBIMSO010000134.1"/>
</dbReference>